<evidence type="ECO:0008006" key="3">
    <source>
        <dbReference type="Google" id="ProtNLM"/>
    </source>
</evidence>
<proteinExistence type="predicted"/>
<dbReference type="Proteomes" id="UP000615234">
    <property type="component" value="Unassembled WGS sequence"/>
</dbReference>
<organism evidence="1 2">
    <name type="scientific">Coprococcus hominis</name>
    <name type="common">ex Liu et al. 2022</name>
    <dbReference type="NCBI Taxonomy" id="2763039"/>
    <lineage>
        <taxon>Bacteria</taxon>
        <taxon>Bacillati</taxon>
        <taxon>Bacillota</taxon>
        <taxon>Clostridia</taxon>
        <taxon>Lachnospirales</taxon>
        <taxon>Lachnospiraceae</taxon>
        <taxon>Coprococcus</taxon>
    </lineage>
</organism>
<name>A0A8I0AHL0_9FIRM</name>
<reference evidence="1 2" key="1">
    <citation type="submission" date="2020-08" db="EMBL/GenBank/DDBJ databases">
        <title>Genome public.</title>
        <authorList>
            <person name="Liu C."/>
            <person name="Sun Q."/>
        </authorList>
    </citation>
    <scope>NUCLEOTIDE SEQUENCE [LARGE SCALE GENOMIC DNA]</scope>
    <source>
        <strain evidence="1 2">NSJ-10</strain>
    </source>
</reference>
<evidence type="ECO:0000313" key="1">
    <source>
        <dbReference type="EMBL" id="MBC5662190.1"/>
    </source>
</evidence>
<keyword evidence="2" id="KW-1185">Reference proteome</keyword>
<sequence length="350" mass="40063">MSEINFQEYEYYMKNRPHVVILGAGASCAAIPTGDKYGRKISAMSGFIDKLGLNEIISKVSIHTSSDNLEDIYMELDERSKNESDCNAVKNELENVIRYYMSDFELPDEPTIYDFLVMSLTNKDLIATFNWDPFLVQAIGRIQKYTDNIPQVAFLHGNVAVGYCSDDNVIGNVGRICRCGKALKPMKLLFPIKNKDYSSDEAIAKSWKQLKNALERAYMVTIFGYSAPKSDAEAVAMLKQAWGAVDDRKLEEIELVDIRDEQTVIDSWDQFIYTHHYSYHTSFFDTTLARCPRRSCEATFDRLMNCIWLDGNKGFKEGMSFSDIDEMTYKLIIEEEQNKGKKEALSNPYH</sequence>
<protein>
    <recommendedName>
        <fullName evidence="3">SIR2 family protein</fullName>
    </recommendedName>
</protein>
<dbReference type="EMBL" id="JACOOX010000002">
    <property type="protein sequence ID" value="MBC5662190.1"/>
    <property type="molecule type" value="Genomic_DNA"/>
</dbReference>
<dbReference type="AlphaFoldDB" id="A0A8I0AHL0"/>
<comment type="caution">
    <text evidence="1">The sequence shown here is derived from an EMBL/GenBank/DDBJ whole genome shotgun (WGS) entry which is preliminary data.</text>
</comment>
<evidence type="ECO:0000313" key="2">
    <source>
        <dbReference type="Proteomes" id="UP000615234"/>
    </source>
</evidence>
<accession>A0A8I0AHL0</accession>
<dbReference type="RefSeq" id="WP_186847452.1">
    <property type="nucleotide sequence ID" value="NZ_JACOOX010000002.1"/>
</dbReference>
<gene>
    <name evidence="1" type="ORF">H8S09_04665</name>
</gene>